<name>J2YF71_PSEFQ</name>
<dbReference type="eggNOG" id="COG0524">
    <property type="taxonomic scope" value="Bacteria"/>
</dbReference>
<evidence type="ECO:0000256" key="4">
    <source>
        <dbReference type="ARBA" id="ARBA00022777"/>
    </source>
</evidence>
<dbReference type="SUPFAM" id="SSF53613">
    <property type="entry name" value="Ribokinase-like"/>
    <property type="match status" value="1"/>
</dbReference>
<evidence type="ECO:0000256" key="14">
    <source>
        <dbReference type="ARBA" id="ARBA00080545"/>
    </source>
</evidence>
<evidence type="ECO:0000313" key="16">
    <source>
        <dbReference type="EMBL" id="EJL05529.1"/>
    </source>
</evidence>
<dbReference type="GO" id="GO:0005829">
    <property type="term" value="C:cytosol"/>
    <property type="evidence" value="ECO:0007669"/>
    <property type="project" value="TreeGrafter"/>
</dbReference>
<dbReference type="InterPro" id="IPR002173">
    <property type="entry name" value="Carboh/pur_kinase_PfkB_CS"/>
</dbReference>
<comment type="function">
    <text evidence="10">Catalyzes the phosphorylation of 2-keto-3-deoxygluconate (KDG) to produce 2-keto-3-deoxy-6-phosphogluconate (KDPG).</text>
</comment>
<sequence length="307" mass="33396">MSTPNPKPRIALIGECMIELQQRADGSLQQSFGGDTLNTAVYLSRALGDKGSVDYVTALGDDSFSDAMCQAWAAENIGLERVQRLPGRLPGLYCIQTDAAGERRFLYWRNEAAVRECFTTAAAGPILAALPDYDMLYFSGITLAVLGEQGRARLIETLIEARRRGAQVVFDNNYRPRLWASVEAARAAYRSVLPYVELALLTVEDEQALFGYADVDAVFTAYGQLGTPEVVLKRGAQACLIRCDGKFYEVPAQRVERVVDTTAAGDSFSAAYLASRLLGGSPREAAEAGHWLASRVIQVPGALMPKD</sequence>
<dbReference type="CDD" id="cd01166">
    <property type="entry name" value="KdgK"/>
    <property type="match status" value="1"/>
</dbReference>
<keyword evidence="4 16" id="KW-0418">Kinase</keyword>
<gene>
    <name evidence="16" type="primary">kdgK</name>
    <name evidence="16" type="ORF">PflQ2_3314</name>
</gene>
<dbReference type="RefSeq" id="WP_003182810.1">
    <property type="nucleotide sequence ID" value="NZ_CM001558.1"/>
</dbReference>
<dbReference type="InterPro" id="IPR050306">
    <property type="entry name" value="PfkB_Carbo_kinase"/>
</dbReference>
<dbReference type="Pfam" id="PF00294">
    <property type="entry name" value="PfkB"/>
    <property type="match status" value="1"/>
</dbReference>
<dbReference type="GO" id="GO:0042840">
    <property type="term" value="P:D-glucuronate catabolic process"/>
    <property type="evidence" value="ECO:0007669"/>
    <property type="project" value="TreeGrafter"/>
</dbReference>
<reference evidence="16" key="1">
    <citation type="journal article" date="2012" name="PLoS Genet.">
        <title>Comparative Genomics of Plant-Associated Pseudomonas spp.: Insights into Diversity and Inheritance of Traits Involved in Multitrophic Interactions.</title>
        <authorList>
            <person name="Loper J.E."/>
            <person name="Hassan K.A."/>
            <person name="Mavrodi D.V."/>
            <person name="Davis E.W.II."/>
            <person name="Lim C.K."/>
            <person name="Shaffer B.T."/>
            <person name="Elbourne L.D."/>
            <person name="Stockwell V.O."/>
            <person name="Hartney S.L."/>
            <person name="Breakwell K."/>
            <person name="Henkels M.D."/>
            <person name="Tetu S.G."/>
            <person name="Rangel L.I."/>
            <person name="Kidarsa T.A."/>
            <person name="Wilson N.L."/>
            <person name="van de Mortel J.E."/>
            <person name="Song C."/>
            <person name="Blumhagen R."/>
            <person name="Radune D."/>
            <person name="Hostetler J.B."/>
            <person name="Brinkac L.M."/>
            <person name="Durkin A.S."/>
            <person name="Kluepfel D.A."/>
            <person name="Wechter W.P."/>
            <person name="Anderson A.J."/>
            <person name="Kim Y.C."/>
            <person name="Pierson L.S.III."/>
            <person name="Pierson E.A."/>
            <person name="Lindow S.E."/>
            <person name="Kobayashi D.Y."/>
            <person name="Raaijmakers J.M."/>
            <person name="Weller D.M."/>
            <person name="Thomashow L.S."/>
            <person name="Allen A.E."/>
            <person name="Paulsen I.T."/>
        </authorList>
    </citation>
    <scope>NUCLEOTIDE SEQUENCE [LARGE SCALE GENOMIC DNA]</scope>
    <source>
        <strain evidence="16">Q2-87</strain>
    </source>
</reference>
<evidence type="ECO:0000256" key="10">
    <source>
        <dbReference type="ARBA" id="ARBA00054997"/>
    </source>
</evidence>
<evidence type="ECO:0000256" key="7">
    <source>
        <dbReference type="ARBA" id="ARBA00043951"/>
    </source>
</evidence>
<dbReference type="FunFam" id="3.40.1190.20:FF:000011">
    <property type="entry name" value="2-dehydro-3-deoxygluconokinase, putative"/>
    <property type="match status" value="1"/>
</dbReference>
<dbReference type="PATRIC" id="fig|1038922.3.peg.2197"/>
<keyword evidence="5" id="KW-0067">ATP-binding</keyword>
<keyword evidence="2 16" id="KW-0808">Transferase</keyword>
<organism evidence="16">
    <name type="scientific">Pseudomonas fluorescens (strain Q2-87)</name>
    <dbReference type="NCBI Taxonomy" id="1038922"/>
    <lineage>
        <taxon>Bacteria</taxon>
        <taxon>Pseudomonadati</taxon>
        <taxon>Pseudomonadota</taxon>
        <taxon>Gammaproteobacteria</taxon>
        <taxon>Pseudomonadales</taxon>
        <taxon>Pseudomonadaceae</taxon>
        <taxon>Pseudomonas</taxon>
    </lineage>
</organism>
<evidence type="ECO:0000256" key="12">
    <source>
        <dbReference type="ARBA" id="ARBA00067931"/>
    </source>
</evidence>
<evidence type="ECO:0000256" key="13">
    <source>
        <dbReference type="ARBA" id="ARBA00075711"/>
    </source>
</evidence>
<dbReference type="GO" id="GO:0006974">
    <property type="term" value="P:DNA damage response"/>
    <property type="evidence" value="ECO:0007669"/>
    <property type="project" value="TreeGrafter"/>
</dbReference>
<evidence type="ECO:0000259" key="15">
    <source>
        <dbReference type="Pfam" id="PF00294"/>
    </source>
</evidence>
<keyword evidence="6" id="KW-0119">Carbohydrate metabolism</keyword>
<comment type="similarity">
    <text evidence="1">Belongs to the carbohydrate kinase PfkB family.</text>
</comment>
<evidence type="ECO:0000256" key="8">
    <source>
        <dbReference type="ARBA" id="ARBA00044254"/>
    </source>
</evidence>
<evidence type="ECO:0000256" key="2">
    <source>
        <dbReference type="ARBA" id="ARBA00022679"/>
    </source>
</evidence>
<evidence type="ECO:0000256" key="9">
    <source>
        <dbReference type="ARBA" id="ARBA00050729"/>
    </source>
</evidence>
<dbReference type="AlphaFoldDB" id="J2YF71"/>
<dbReference type="Gene3D" id="3.40.1190.20">
    <property type="match status" value="1"/>
</dbReference>
<proteinExistence type="inferred from homology"/>
<comment type="catalytic activity">
    <reaction evidence="9">
        <text>2-dehydro-3-deoxy-D-gluconate + ATP = 2-dehydro-3-deoxy-6-phospho-D-gluconate + ADP + H(+)</text>
        <dbReference type="Rhea" id="RHEA:14797"/>
        <dbReference type="ChEBI" id="CHEBI:15378"/>
        <dbReference type="ChEBI" id="CHEBI:30616"/>
        <dbReference type="ChEBI" id="CHEBI:57569"/>
        <dbReference type="ChEBI" id="CHEBI:57990"/>
        <dbReference type="ChEBI" id="CHEBI:456216"/>
        <dbReference type="EC" id="2.7.1.45"/>
    </reaction>
</comment>
<comment type="caution">
    <text evidence="16">The sequence shown here is derived from an EMBL/GenBank/DDBJ whole genome shotgun (WGS) entry which is preliminary data.</text>
</comment>
<keyword evidence="3" id="KW-0547">Nucleotide-binding</keyword>
<dbReference type="GO" id="GO:0019698">
    <property type="term" value="P:D-galacturonate catabolic process"/>
    <property type="evidence" value="ECO:0007669"/>
    <property type="project" value="TreeGrafter"/>
</dbReference>
<evidence type="ECO:0000256" key="11">
    <source>
        <dbReference type="ARBA" id="ARBA00066369"/>
    </source>
</evidence>
<evidence type="ECO:0000256" key="3">
    <source>
        <dbReference type="ARBA" id="ARBA00022741"/>
    </source>
</evidence>
<dbReference type="Proteomes" id="UP000007289">
    <property type="component" value="Chromosome"/>
</dbReference>
<dbReference type="PROSITE" id="PS00584">
    <property type="entry name" value="PFKB_KINASES_2"/>
    <property type="match status" value="1"/>
</dbReference>
<dbReference type="EMBL" id="AGBM01000001">
    <property type="protein sequence ID" value="EJL05529.1"/>
    <property type="molecule type" value="Genomic_DNA"/>
</dbReference>
<evidence type="ECO:0000256" key="5">
    <source>
        <dbReference type="ARBA" id="ARBA00022840"/>
    </source>
</evidence>
<dbReference type="EC" id="2.7.1.45" evidence="11"/>
<dbReference type="InterPro" id="IPR011611">
    <property type="entry name" value="PfkB_dom"/>
</dbReference>
<protein>
    <recommendedName>
        <fullName evidence="12">2-dehydro-3-deoxygluconokinase</fullName>
        <ecNumber evidence="11">2.7.1.45</ecNumber>
    </recommendedName>
    <alternativeName>
        <fullName evidence="13">2-keto-3-deoxygluconokinase</fullName>
    </alternativeName>
    <alternativeName>
        <fullName evidence="14">3-deoxy-2-oxo-D-gluconate kinase</fullName>
    </alternativeName>
    <alternativeName>
        <fullName evidence="8">KDG kinase</fullName>
    </alternativeName>
</protein>
<comment type="pathway">
    <text evidence="7">Carbohydrate acid metabolism; 2-dehydro-3-deoxy-D-gluconate degradation; D-glyceraldehyde 3-phosphate and pyruvate from 2-dehydro-3-deoxy-D-gluconate: step 1/2.</text>
</comment>
<evidence type="ECO:0000256" key="1">
    <source>
        <dbReference type="ARBA" id="ARBA00010688"/>
    </source>
</evidence>
<dbReference type="PANTHER" id="PTHR43085">
    <property type="entry name" value="HEXOKINASE FAMILY MEMBER"/>
    <property type="match status" value="1"/>
</dbReference>
<feature type="domain" description="Carbohydrate kinase PfkB" evidence="15">
    <location>
        <begin position="9"/>
        <end position="303"/>
    </location>
</feature>
<dbReference type="PANTHER" id="PTHR43085:SF15">
    <property type="entry name" value="2-DEHYDRO-3-DEOXYGLUCONOKINASE"/>
    <property type="match status" value="1"/>
</dbReference>
<dbReference type="InterPro" id="IPR029056">
    <property type="entry name" value="Ribokinase-like"/>
</dbReference>
<dbReference type="HOGENOM" id="CLU_027634_8_0_6"/>
<dbReference type="GO" id="GO:0005524">
    <property type="term" value="F:ATP binding"/>
    <property type="evidence" value="ECO:0007669"/>
    <property type="project" value="UniProtKB-KW"/>
</dbReference>
<evidence type="ECO:0000256" key="6">
    <source>
        <dbReference type="ARBA" id="ARBA00023277"/>
    </source>
</evidence>
<accession>J2YF71</accession>
<dbReference type="GO" id="GO:0008673">
    <property type="term" value="F:2-dehydro-3-deoxygluconokinase activity"/>
    <property type="evidence" value="ECO:0007669"/>
    <property type="project" value="UniProtKB-EC"/>
</dbReference>